<dbReference type="InterPro" id="IPR029071">
    <property type="entry name" value="Ubiquitin-like_domsf"/>
</dbReference>
<accession>A0A3R5Q588</accession>
<dbReference type="SMART" id="SM00213">
    <property type="entry name" value="UBQ"/>
    <property type="match status" value="1"/>
</dbReference>
<keyword evidence="3" id="KW-1185">Reference proteome</keyword>
<dbReference type="SUPFAM" id="SSF54236">
    <property type="entry name" value="Ubiquitin-like"/>
    <property type="match status" value="1"/>
</dbReference>
<organism evidence="2 3">
    <name type="scientific">Mytilus galloprovincialis</name>
    <name type="common">Mediterranean mussel</name>
    <dbReference type="NCBI Taxonomy" id="29158"/>
    <lineage>
        <taxon>Eukaryota</taxon>
        <taxon>Metazoa</taxon>
        <taxon>Spiralia</taxon>
        <taxon>Lophotrochozoa</taxon>
        <taxon>Mollusca</taxon>
        <taxon>Bivalvia</taxon>
        <taxon>Autobranchia</taxon>
        <taxon>Pteriomorphia</taxon>
        <taxon>Mytilida</taxon>
        <taxon>Mytiloidea</taxon>
        <taxon>Mytilidae</taxon>
        <taxon>Mytilinae</taxon>
        <taxon>Mytilus</taxon>
    </lineage>
</organism>
<feature type="domain" description="Ubiquitin-like" evidence="1">
    <location>
        <begin position="1"/>
        <end position="76"/>
    </location>
</feature>
<dbReference type="InterPro" id="IPR000626">
    <property type="entry name" value="Ubiquitin-like_dom"/>
</dbReference>
<proteinExistence type="predicted"/>
<reference evidence="2 3" key="1">
    <citation type="journal article" date="2016" name="PLoS ONE">
        <title>A First Insight into the Genome of the Filter-Feeder Mussel Mytilus galloprovincialis.</title>
        <authorList>
            <person name="Murgarella M."/>
            <person name="Puiu D."/>
            <person name="Novoa B."/>
            <person name="Figueras A."/>
            <person name="Posada D."/>
            <person name="Canchaya C."/>
        </authorList>
    </citation>
    <scope>NUCLEOTIDE SEQUENCE [LARGE SCALE GENOMIC DNA]</scope>
    <source>
        <tissue evidence="2">Muscle</tissue>
    </source>
</reference>
<name>A0A3R5Q588_MYTGA</name>
<evidence type="ECO:0000313" key="2">
    <source>
        <dbReference type="EMBL" id="OPL07285.1"/>
    </source>
</evidence>
<dbReference type="Proteomes" id="UP000266721">
    <property type="component" value="Unassembled WGS sequence"/>
</dbReference>
<dbReference type="EMBL" id="KV625765">
    <property type="protein sequence ID" value="OPL07285.1"/>
    <property type="molecule type" value="Genomic_DNA"/>
</dbReference>
<feature type="non-terminal residue" evidence="2">
    <location>
        <position position="131"/>
    </location>
</feature>
<dbReference type="Pfam" id="PF00240">
    <property type="entry name" value="ubiquitin"/>
    <property type="match status" value="1"/>
</dbReference>
<dbReference type="SMR" id="A0A3R5Q588"/>
<protein>
    <recommendedName>
        <fullName evidence="1">Ubiquitin-like domain-containing protein</fullName>
    </recommendedName>
</protein>
<evidence type="ECO:0000259" key="1">
    <source>
        <dbReference type="PROSITE" id="PS50053"/>
    </source>
</evidence>
<dbReference type="Gene3D" id="3.10.20.90">
    <property type="entry name" value="Phosphatidylinositol 3-kinase Catalytic Subunit, Chain A, domain 1"/>
    <property type="match status" value="1"/>
</dbReference>
<evidence type="ECO:0000313" key="3">
    <source>
        <dbReference type="Proteomes" id="UP000266721"/>
    </source>
</evidence>
<sequence length="131" mass="15396">LFNMFNDMIFFKFRTFVTLVDPTDKIARVRAHLLHSLHEIGREDHQFRLRFKGQYLRDAFYLEDYDIGENAVIKMVPMSKRNDSVYDLKSLTSSTTLNLDLGPGQTEDVKSALYRELKGFCFREKLISDFS</sequence>
<feature type="non-terminal residue" evidence="2">
    <location>
        <position position="1"/>
    </location>
</feature>
<dbReference type="PROSITE" id="PS50053">
    <property type="entry name" value="UBIQUITIN_2"/>
    <property type="match status" value="1"/>
</dbReference>
<dbReference type="AlphaFoldDB" id="A0A3R5Q588"/>
<gene>
    <name evidence="2" type="ORF">AM593_05056</name>
</gene>